<dbReference type="RefSeq" id="WP_208344288.1">
    <property type="nucleotide sequence ID" value="NZ_CAWQFN010000490.1"/>
</dbReference>
<keyword evidence="3" id="KW-1185">Reference proteome</keyword>
<dbReference type="CDD" id="cd00093">
    <property type="entry name" value="HTH_XRE"/>
    <property type="match status" value="1"/>
</dbReference>
<proteinExistence type="predicted"/>
<evidence type="ECO:0000259" key="1">
    <source>
        <dbReference type="PROSITE" id="PS50943"/>
    </source>
</evidence>
<evidence type="ECO:0000313" key="2">
    <source>
        <dbReference type="EMBL" id="MDR9900722.1"/>
    </source>
</evidence>
<accession>A0AAP5MDK9</accession>
<dbReference type="Proteomes" id="UP000667802">
    <property type="component" value="Unassembled WGS sequence"/>
</dbReference>
<dbReference type="Pfam" id="PF13443">
    <property type="entry name" value="HTH_26"/>
    <property type="match status" value="1"/>
</dbReference>
<sequence length="71" mass="8163">MAEKKRIKLKITELREAAGLTQKELAHLAETTETTVANWEHERTGVEQIVRVAKICKALNCLPWDLYEEVD</sequence>
<reference evidence="3" key="1">
    <citation type="journal article" date="2021" name="Science">
        <title>Hunting the eagle killer: A cyanobacterial neurotoxin causes vacuolar myelinopathy.</title>
        <authorList>
            <person name="Breinlinger S."/>
            <person name="Phillips T.J."/>
            <person name="Haram B.N."/>
            <person name="Mares J."/>
            <person name="Martinez Yerena J.A."/>
            <person name="Hrouzek P."/>
            <person name="Sobotka R."/>
            <person name="Henderson W.M."/>
            <person name="Schmieder P."/>
            <person name="Williams S.M."/>
            <person name="Lauderdale J.D."/>
            <person name="Wilde H.D."/>
            <person name="Gerrin W."/>
            <person name="Kust A."/>
            <person name="Washington J.W."/>
            <person name="Wagner C."/>
            <person name="Geier B."/>
            <person name="Liebeke M."/>
            <person name="Enke H."/>
            <person name="Niedermeyer T.H.J."/>
            <person name="Wilde S.B."/>
        </authorList>
    </citation>
    <scope>NUCLEOTIDE SEQUENCE [LARGE SCALE GENOMIC DNA]</scope>
    <source>
        <strain evidence="3">Thurmond2011</strain>
    </source>
</reference>
<protein>
    <submittedName>
        <fullName evidence="2">Helix-turn-helix domain-containing protein</fullName>
    </submittedName>
</protein>
<organism evidence="2 3">
    <name type="scientific">Aetokthonos hydrillicola Thurmond2011</name>
    <dbReference type="NCBI Taxonomy" id="2712845"/>
    <lineage>
        <taxon>Bacteria</taxon>
        <taxon>Bacillati</taxon>
        <taxon>Cyanobacteriota</taxon>
        <taxon>Cyanophyceae</taxon>
        <taxon>Nostocales</taxon>
        <taxon>Hapalosiphonaceae</taxon>
        <taxon>Aetokthonos</taxon>
    </lineage>
</organism>
<dbReference type="InterPro" id="IPR001387">
    <property type="entry name" value="Cro/C1-type_HTH"/>
</dbReference>
<dbReference type="SUPFAM" id="SSF47413">
    <property type="entry name" value="lambda repressor-like DNA-binding domains"/>
    <property type="match status" value="1"/>
</dbReference>
<dbReference type="Gene3D" id="1.10.260.40">
    <property type="entry name" value="lambda repressor-like DNA-binding domains"/>
    <property type="match status" value="1"/>
</dbReference>
<dbReference type="PROSITE" id="PS50943">
    <property type="entry name" value="HTH_CROC1"/>
    <property type="match status" value="1"/>
</dbReference>
<dbReference type="AlphaFoldDB" id="A0AAP5MDK9"/>
<dbReference type="SMART" id="SM00530">
    <property type="entry name" value="HTH_XRE"/>
    <property type="match status" value="1"/>
</dbReference>
<evidence type="ECO:0000313" key="3">
    <source>
        <dbReference type="Proteomes" id="UP000667802"/>
    </source>
</evidence>
<name>A0AAP5MDK9_9CYAN</name>
<feature type="domain" description="HTH cro/C1-type" evidence="1">
    <location>
        <begin position="11"/>
        <end position="66"/>
    </location>
</feature>
<dbReference type="InterPro" id="IPR010982">
    <property type="entry name" value="Lambda_DNA-bd_dom_sf"/>
</dbReference>
<dbReference type="EMBL" id="JAALHA020000038">
    <property type="protein sequence ID" value="MDR9900722.1"/>
    <property type="molecule type" value="Genomic_DNA"/>
</dbReference>
<gene>
    <name evidence="2" type="ORF">G7B40_040250</name>
</gene>
<dbReference type="GO" id="GO:0003677">
    <property type="term" value="F:DNA binding"/>
    <property type="evidence" value="ECO:0007669"/>
    <property type="project" value="InterPro"/>
</dbReference>
<comment type="caution">
    <text evidence="2">The sequence shown here is derived from an EMBL/GenBank/DDBJ whole genome shotgun (WGS) entry which is preliminary data.</text>
</comment>